<dbReference type="RefSeq" id="WP_341367857.1">
    <property type="nucleotide sequence ID" value="NZ_CP150951.2"/>
</dbReference>
<proteinExistence type="predicted"/>
<dbReference type="Proteomes" id="UP001440612">
    <property type="component" value="Chromosome"/>
</dbReference>
<protein>
    <submittedName>
        <fullName evidence="1">Uncharacterized protein</fullName>
    </submittedName>
</protein>
<evidence type="ECO:0000313" key="2">
    <source>
        <dbReference type="Proteomes" id="UP001440612"/>
    </source>
</evidence>
<accession>A0ABZ2VAQ9</accession>
<dbReference type="EMBL" id="CP150951">
    <property type="protein sequence ID" value="WZC49747.1"/>
    <property type="molecule type" value="Genomic_DNA"/>
</dbReference>
<name>A0ABZ2VAQ9_9RHOB</name>
<reference evidence="2" key="1">
    <citation type="submission" date="2024-04" db="EMBL/GenBank/DDBJ databases">
        <title>Phylogenomic analyses of a clade within the roseobacter group suggest taxonomic reassignments of species of the genera Aestuariivita, Citreicella, Loktanella, Nautella, Pelagibaca, Ruegeria, Thalassobius, Thiobacimonas and Tropicibacter, and the proposal o.</title>
        <authorList>
            <person name="Jeon C.O."/>
        </authorList>
    </citation>
    <scope>NUCLEOTIDE SEQUENCE [LARGE SCALE GENOMIC DNA]</scope>
    <source>
        <strain evidence="2">BS5-3</strain>
    </source>
</reference>
<sequence>MGLLDIFKRKPKAEAPSTQIDILLRDTDSLAATVETLRNAGAGDADIPVTRPVVDGVVEVLALNAGPSFQLMSSAHLDQQGLSYDAARDIAMARLRAAAADLTVEGGGGRYRARFTPDLDLSASFLLTTETWLDLDALDGPPVFAVGTRVSIHACGANDPDSVAGMKEIAAVMHAESVADPVANGRPLTPQLLTIKGGVLGPFDA</sequence>
<keyword evidence="2" id="KW-1185">Reference proteome</keyword>
<gene>
    <name evidence="1" type="ORF">AABB29_03600</name>
</gene>
<evidence type="ECO:0000313" key="1">
    <source>
        <dbReference type="EMBL" id="WZC49747.1"/>
    </source>
</evidence>
<organism evidence="1 2">
    <name type="scientific">Yoonia phaeophyticola</name>
    <dbReference type="NCBI Taxonomy" id="3137369"/>
    <lineage>
        <taxon>Bacteria</taxon>
        <taxon>Pseudomonadati</taxon>
        <taxon>Pseudomonadota</taxon>
        <taxon>Alphaproteobacteria</taxon>
        <taxon>Rhodobacterales</taxon>
        <taxon>Paracoccaceae</taxon>
        <taxon>Yoonia</taxon>
    </lineage>
</organism>